<organism evidence="2 3">
    <name type="scientific">Ceratodon purpureus</name>
    <name type="common">Fire moss</name>
    <name type="synonym">Dicranum purpureum</name>
    <dbReference type="NCBI Taxonomy" id="3225"/>
    <lineage>
        <taxon>Eukaryota</taxon>
        <taxon>Viridiplantae</taxon>
        <taxon>Streptophyta</taxon>
        <taxon>Embryophyta</taxon>
        <taxon>Bryophyta</taxon>
        <taxon>Bryophytina</taxon>
        <taxon>Bryopsida</taxon>
        <taxon>Dicranidae</taxon>
        <taxon>Pseudoditrichales</taxon>
        <taxon>Ditrichaceae</taxon>
        <taxon>Ceratodon</taxon>
    </lineage>
</organism>
<reference evidence="2" key="1">
    <citation type="submission" date="2020-06" db="EMBL/GenBank/DDBJ databases">
        <title>WGS assembly of Ceratodon purpureus strain R40.</title>
        <authorList>
            <person name="Carey S.B."/>
            <person name="Jenkins J."/>
            <person name="Shu S."/>
            <person name="Lovell J.T."/>
            <person name="Sreedasyam A."/>
            <person name="Maumus F."/>
            <person name="Tiley G.P."/>
            <person name="Fernandez-Pozo N."/>
            <person name="Barry K."/>
            <person name="Chen C."/>
            <person name="Wang M."/>
            <person name="Lipzen A."/>
            <person name="Daum C."/>
            <person name="Saski C.A."/>
            <person name="Payton A.C."/>
            <person name="Mcbreen J.C."/>
            <person name="Conrad R.E."/>
            <person name="Kollar L.M."/>
            <person name="Olsson S."/>
            <person name="Huttunen S."/>
            <person name="Landis J.B."/>
            <person name="Wickett N.J."/>
            <person name="Johnson M.G."/>
            <person name="Rensing S.A."/>
            <person name="Grimwood J."/>
            <person name="Schmutz J."/>
            <person name="Mcdaniel S.F."/>
        </authorList>
    </citation>
    <scope>NUCLEOTIDE SEQUENCE</scope>
    <source>
        <strain evidence="2">R40</strain>
    </source>
</reference>
<comment type="caution">
    <text evidence="2">The sequence shown here is derived from an EMBL/GenBank/DDBJ whole genome shotgun (WGS) entry which is preliminary data.</text>
</comment>
<keyword evidence="1" id="KW-0812">Transmembrane</keyword>
<proteinExistence type="predicted"/>
<dbReference type="Proteomes" id="UP000822688">
    <property type="component" value="Chromosome 9"/>
</dbReference>
<evidence type="ECO:0000256" key="1">
    <source>
        <dbReference type="SAM" id="Phobius"/>
    </source>
</evidence>
<keyword evidence="3" id="KW-1185">Reference proteome</keyword>
<feature type="transmembrane region" description="Helical" evidence="1">
    <location>
        <begin position="131"/>
        <end position="149"/>
    </location>
</feature>
<sequence>MCPFVACFIRQYCHRLELPKFAWPGFEFLGYWGPTCSIAILSNSMATVEGDLGWEAMSLVQIESKPRLRLSFKRWEESFKVLQTSIESKRARILAHKNEMYLLISFYFVFQGGLLNILISKADTLKCFHTVVVLPLCVLATVAIIRTVHDKFHDYHRMKLRLENAISESRELDANISLMLRLGASFSFAADDDRQGIPEATTSSANNPKWYNEEAHYCKVIGFLIAVSFLILALCLYTCIERC</sequence>
<keyword evidence="1" id="KW-0472">Membrane</keyword>
<evidence type="ECO:0000313" key="2">
    <source>
        <dbReference type="EMBL" id="KAG0562773.1"/>
    </source>
</evidence>
<keyword evidence="1" id="KW-1133">Transmembrane helix</keyword>
<dbReference type="EMBL" id="CM026430">
    <property type="protein sequence ID" value="KAG0562773.1"/>
    <property type="molecule type" value="Genomic_DNA"/>
</dbReference>
<gene>
    <name evidence="2" type="ORF">KC19_9G170300</name>
</gene>
<accession>A0A8T0GV50</accession>
<feature type="transmembrane region" description="Helical" evidence="1">
    <location>
        <begin position="100"/>
        <end position="119"/>
    </location>
</feature>
<evidence type="ECO:0000313" key="3">
    <source>
        <dbReference type="Proteomes" id="UP000822688"/>
    </source>
</evidence>
<dbReference type="AlphaFoldDB" id="A0A8T0GV50"/>
<protein>
    <submittedName>
        <fullName evidence="2">Uncharacterized protein</fullName>
    </submittedName>
</protein>
<dbReference type="PANTHER" id="PTHR33287:SF11">
    <property type="entry name" value="OS03G0778400 PROTEIN"/>
    <property type="match status" value="1"/>
</dbReference>
<feature type="transmembrane region" description="Helical" evidence="1">
    <location>
        <begin position="220"/>
        <end position="240"/>
    </location>
</feature>
<dbReference type="PANTHER" id="PTHR33287">
    <property type="entry name" value="OS03G0453550 PROTEIN"/>
    <property type="match status" value="1"/>
</dbReference>
<name>A0A8T0GV50_CERPU</name>